<dbReference type="GO" id="GO:0004659">
    <property type="term" value="F:prenyltransferase activity"/>
    <property type="evidence" value="ECO:0007669"/>
    <property type="project" value="InterPro"/>
</dbReference>
<dbReference type="InterPro" id="IPR033749">
    <property type="entry name" value="Polyprenyl_synt_CS"/>
</dbReference>
<protein>
    <submittedName>
        <fullName evidence="8">Subunit 1 of solanesyl diphosphate synthase</fullName>
    </submittedName>
</protein>
<dbReference type="OrthoDB" id="9927103at2759"/>
<comment type="cofactor">
    <cofactor evidence="1">
        <name>Mg(2+)</name>
        <dbReference type="ChEBI" id="CHEBI:18420"/>
    </cofactor>
</comment>
<keyword evidence="4" id="KW-0479">Metal-binding</keyword>
<dbReference type="Gene3D" id="1.10.600.10">
    <property type="entry name" value="Farnesyl Diphosphate Synthase"/>
    <property type="match status" value="1"/>
</dbReference>
<dbReference type="GO" id="GO:0005739">
    <property type="term" value="C:mitochondrion"/>
    <property type="evidence" value="ECO:0007669"/>
    <property type="project" value="TreeGrafter"/>
</dbReference>
<dbReference type="SFLD" id="SFLDS00005">
    <property type="entry name" value="Isoprenoid_Synthase_Type_I"/>
    <property type="match status" value="1"/>
</dbReference>
<organism evidence="8">
    <name type="scientific">Schmidtea mediterranea</name>
    <name type="common">Freshwater planarian flatworm</name>
    <dbReference type="NCBI Taxonomy" id="79327"/>
    <lineage>
        <taxon>Eukaryota</taxon>
        <taxon>Metazoa</taxon>
        <taxon>Spiralia</taxon>
        <taxon>Lophotrochozoa</taxon>
        <taxon>Platyhelminthes</taxon>
        <taxon>Rhabditophora</taxon>
        <taxon>Seriata</taxon>
        <taxon>Tricladida</taxon>
        <taxon>Continenticola</taxon>
        <taxon>Geoplanoidea</taxon>
        <taxon>Dugesiidae</taxon>
        <taxon>Schmidtea</taxon>
    </lineage>
</organism>
<comment type="similarity">
    <text evidence="2 7">Belongs to the FPP/GGPP synthase family.</text>
</comment>
<dbReference type="GO" id="GO:0046872">
    <property type="term" value="F:metal ion binding"/>
    <property type="evidence" value="ECO:0007669"/>
    <property type="project" value="UniProtKB-KW"/>
</dbReference>
<dbReference type="EMBL" id="AB548864">
    <property type="protein sequence ID" value="BAT31620.1"/>
    <property type="molecule type" value="mRNA"/>
</dbReference>
<reference evidence="8" key="1">
    <citation type="journal article" date="2015" name="Redox Biol.">
        <title>Knockdown of the coenzyme Q synthesis gene Smed-dlp1 affects planarian regeneration and tissue homeostasis.</title>
        <authorList>
            <person name="Shiobara Y."/>
            <person name="Harada C."/>
            <person name="Shiota T."/>
            <person name="Sakamoto K."/>
            <person name="Kita K."/>
            <person name="Tanaka S."/>
            <person name="Tabata K."/>
            <person name="Sekie K."/>
            <person name="Yamamoto Y."/>
            <person name="Sugiyama T."/>
        </authorList>
    </citation>
    <scope>NUCLEOTIDE SEQUENCE</scope>
</reference>
<evidence type="ECO:0000256" key="1">
    <source>
        <dbReference type="ARBA" id="ARBA00001946"/>
    </source>
</evidence>
<accession>A0A0U4ZC84</accession>
<dbReference type="GO" id="GO:0006744">
    <property type="term" value="P:ubiquinone biosynthetic process"/>
    <property type="evidence" value="ECO:0007669"/>
    <property type="project" value="TreeGrafter"/>
</dbReference>
<gene>
    <name evidence="8" type="primary">Smed-sps1</name>
</gene>
<dbReference type="CDD" id="cd00685">
    <property type="entry name" value="Trans_IPPS_HT"/>
    <property type="match status" value="1"/>
</dbReference>
<evidence type="ECO:0000256" key="6">
    <source>
        <dbReference type="ARBA" id="ARBA00023229"/>
    </source>
</evidence>
<evidence type="ECO:0000256" key="7">
    <source>
        <dbReference type="RuleBase" id="RU004466"/>
    </source>
</evidence>
<evidence type="ECO:0000256" key="3">
    <source>
        <dbReference type="ARBA" id="ARBA00022679"/>
    </source>
</evidence>
<evidence type="ECO:0000256" key="5">
    <source>
        <dbReference type="ARBA" id="ARBA00022842"/>
    </source>
</evidence>
<dbReference type="AlphaFoldDB" id="A0A0U4ZC84"/>
<dbReference type="InterPro" id="IPR008949">
    <property type="entry name" value="Isoprenoid_synthase_dom_sf"/>
</dbReference>
<keyword evidence="6" id="KW-0414">Isoprene biosynthesis</keyword>
<dbReference type="PANTHER" id="PTHR12001">
    <property type="entry name" value="GERANYLGERANYL PYROPHOSPHATE SYNTHASE"/>
    <property type="match status" value="1"/>
</dbReference>
<dbReference type="PANTHER" id="PTHR12001:SF69">
    <property type="entry name" value="ALL TRANS-POLYPRENYL-DIPHOSPHATE SYNTHASE PDSS1"/>
    <property type="match status" value="1"/>
</dbReference>
<proteinExistence type="evidence at transcript level"/>
<dbReference type="GO" id="GO:0008299">
    <property type="term" value="P:isoprenoid biosynthetic process"/>
    <property type="evidence" value="ECO:0007669"/>
    <property type="project" value="UniProtKB-KW"/>
</dbReference>
<evidence type="ECO:0000256" key="4">
    <source>
        <dbReference type="ARBA" id="ARBA00022723"/>
    </source>
</evidence>
<sequence length="344" mass="38245">MLNIKNFRFITCSSLEYKTDENLTNINISQLTAKISTDIKSYLNPQSEQLRDIIHYSFSASGKMIRPQMILLTAATINYHLSLGNLSNEKLIKSEMIHTASLMHDDLIDCSDVRRGMLSCHKNFGPENAILGGDYILLCASQMLAKIGNCEVVSVISELINDLIKGEIMQLTSCENINGKLSHYYKKTYRKTASLIANCCKAVILLTNSNCPSESAVDAAFEFGRNIGMTFQLVDDILDVTASAEQLGKPSCGADMKLGLATGPVLFASEKFPEIYDIISRKLSKEGDLEKVLDYINRSNGVEQTRAVARAYHDNALNILKSITDSPCRKMLENLSEEIFNRTK</sequence>
<evidence type="ECO:0000256" key="2">
    <source>
        <dbReference type="ARBA" id="ARBA00006706"/>
    </source>
</evidence>
<dbReference type="InterPro" id="IPR000092">
    <property type="entry name" value="Polyprenyl_synt"/>
</dbReference>
<dbReference type="PROSITE" id="PS00723">
    <property type="entry name" value="POLYPRENYL_SYNTHASE_1"/>
    <property type="match status" value="1"/>
</dbReference>
<dbReference type="Pfam" id="PF00348">
    <property type="entry name" value="polyprenyl_synt"/>
    <property type="match status" value="1"/>
</dbReference>
<keyword evidence="5" id="KW-0460">Magnesium</keyword>
<dbReference type="SUPFAM" id="SSF48576">
    <property type="entry name" value="Terpenoid synthases"/>
    <property type="match status" value="1"/>
</dbReference>
<dbReference type="PROSITE" id="PS00444">
    <property type="entry name" value="POLYPRENYL_SYNTHASE_2"/>
    <property type="match status" value="1"/>
</dbReference>
<name>A0A0U4ZC84_SCHMD</name>
<keyword evidence="3 7" id="KW-0808">Transferase</keyword>
<dbReference type="GO" id="GO:1990234">
    <property type="term" value="C:transferase complex"/>
    <property type="evidence" value="ECO:0007669"/>
    <property type="project" value="TreeGrafter"/>
</dbReference>
<evidence type="ECO:0000313" key="8">
    <source>
        <dbReference type="EMBL" id="BAT31620.1"/>
    </source>
</evidence>